<protein>
    <submittedName>
        <fullName evidence="1">DUF1064 domain-containing protein</fullName>
    </submittedName>
</protein>
<dbReference type="RefSeq" id="WP_289163364.1">
    <property type="nucleotide sequence ID" value="NZ_JASZZN010000006.1"/>
</dbReference>
<gene>
    <name evidence="1" type="ORF">QTN89_10385</name>
</gene>
<dbReference type="InterPro" id="IPR009414">
    <property type="entry name" value="DUF1064"/>
</dbReference>
<comment type="caution">
    <text evidence="1">The sequence shown here is derived from an EMBL/GenBank/DDBJ whole genome shotgun (WGS) entry which is preliminary data.</text>
</comment>
<evidence type="ECO:0000313" key="2">
    <source>
        <dbReference type="Proteomes" id="UP001239462"/>
    </source>
</evidence>
<reference evidence="1 2" key="1">
    <citation type="submission" date="2023-06" db="EMBL/GenBank/DDBJ databases">
        <title>Roseiconus lacunae JC819 isolated from Gulf of Mannar region, Tamil Nadu.</title>
        <authorList>
            <person name="Pk S."/>
            <person name="Ch S."/>
            <person name="Ch V.R."/>
        </authorList>
    </citation>
    <scope>NUCLEOTIDE SEQUENCE [LARGE SCALE GENOMIC DNA]</scope>
    <source>
        <strain evidence="1 2">JC819</strain>
    </source>
</reference>
<accession>A0ABT7PH53</accession>
<dbReference type="Proteomes" id="UP001239462">
    <property type="component" value="Unassembled WGS sequence"/>
</dbReference>
<proteinExistence type="predicted"/>
<keyword evidence="2" id="KW-1185">Reference proteome</keyword>
<name>A0ABT7PH53_9BACT</name>
<organism evidence="1 2">
    <name type="scientific">Roseiconus lacunae</name>
    <dbReference type="NCBI Taxonomy" id="2605694"/>
    <lineage>
        <taxon>Bacteria</taxon>
        <taxon>Pseudomonadati</taxon>
        <taxon>Planctomycetota</taxon>
        <taxon>Planctomycetia</taxon>
        <taxon>Pirellulales</taxon>
        <taxon>Pirellulaceae</taxon>
        <taxon>Roseiconus</taxon>
    </lineage>
</organism>
<dbReference type="EMBL" id="JASZZN010000006">
    <property type="protein sequence ID" value="MDM4015838.1"/>
    <property type="molecule type" value="Genomic_DNA"/>
</dbReference>
<sequence length="119" mass="13328">MARKRGSLPSLRGLSIGHKYNAVSVTTDGIRFDSTAEANYYHQLKLRVAAGDVVVFLRQVPFHLPGGVKYVCDFQEFHADGSVHFVDVKGHETAQFKAKKKQVETLYAPIKIEVVREVL</sequence>
<evidence type="ECO:0000313" key="1">
    <source>
        <dbReference type="EMBL" id="MDM4015838.1"/>
    </source>
</evidence>
<dbReference type="Pfam" id="PF06356">
    <property type="entry name" value="DUF1064"/>
    <property type="match status" value="1"/>
</dbReference>